<dbReference type="EC" id="1.11.1.24" evidence="3"/>
<comment type="catalytic activity">
    <reaction evidence="12">
        <text>a hydroperoxide + [thioredoxin]-dithiol = an alcohol + [thioredoxin]-disulfide + H2O</text>
        <dbReference type="Rhea" id="RHEA:62620"/>
        <dbReference type="Rhea" id="RHEA-COMP:10698"/>
        <dbReference type="Rhea" id="RHEA-COMP:10700"/>
        <dbReference type="ChEBI" id="CHEBI:15377"/>
        <dbReference type="ChEBI" id="CHEBI:29950"/>
        <dbReference type="ChEBI" id="CHEBI:30879"/>
        <dbReference type="ChEBI" id="CHEBI:35924"/>
        <dbReference type="ChEBI" id="CHEBI:50058"/>
        <dbReference type="EC" id="1.11.1.24"/>
    </reaction>
</comment>
<protein>
    <recommendedName>
        <fullName evidence="3">thioredoxin-dependent peroxiredoxin</fullName>
        <ecNumber evidence="3">1.11.1.24</ecNumber>
    </recommendedName>
    <alternativeName>
        <fullName evidence="9">Thioredoxin peroxidase</fullName>
    </alternativeName>
    <alternativeName>
        <fullName evidence="11">Thioredoxin-dependent peroxiredoxin Bcp</fullName>
    </alternativeName>
</protein>
<evidence type="ECO:0000256" key="6">
    <source>
        <dbReference type="ARBA" id="ARBA00023002"/>
    </source>
</evidence>
<evidence type="ECO:0000256" key="1">
    <source>
        <dbReference type="ARBA" id="ARBA00003330"/>
    </source>
</evidence>
<evidence type="ECO:0000256" key="4">
    <source>
        <dbReference type="ARBA" id="ARBA00022559"/>
    </source>
</evidence>
<dbReference type="InterPro" id="IPR024706">
    <property type="entry name" value="Peroxiredoxin_AhpC-typ"/>
</dbReference>
<dbReference type="NCBIfam" id="NF006960">
    <property type="entry name" value="PRK09437.1"/>
    <property type="match status" value="1"/>
</dbReference>
<comment type="caution">
    <text evidence="15">The sequence shown here is derived from an EMBL/GenBank/DDBJ whole genome shotgun (WGS) entry which is preliminary data.</text>
</comment>
<evidence type="ECO:0000256" key="3">
    <source>
        <dbReference type="ARBA" id="ARBA00013017"/>
    </source>
</evidence>
<dbReference type="RefSeq" id="WP_018474832.1">
    <property type="nucleotide sequence ID" value="NZ_BMWX01000004.1"/>
</dbReference>
<evidence type="ECO:0000256" key="9">
    <source>
        <dbReference type="ARBA" id="ARBA00032824"/>
    </source>
</evidence>
<organism evidence="15 16">
    <name type="scientific">Echinicola pacifica</name>
    <dbReference type="NCBI Taxonomy" id="346377"/>
    <lineage>
        <taxon>Bacteria</taxon>
        <taxon>Pseudomonadati</taxon>
        <taxon>Bacteroidota</taxon>
        <taxon>Cytophagia</taxon>
        <taxon>Cytophagales</taxon>
        <taxon>Cyclobacteriaceae</taxon>
        <taxon>Echinicola</taxon>
    </lineage>
</organism>
<evidence type="ECO:0000256" key="13">
    <source>
        <dbReference type="PIRSR" id="PIRSR000239-1"/>
    </source>
</evidence>
<evidence type="ECO:0000256" key="11">
    <source>
        <dbReference type="ARBA" id="ARBA00042639"/>
    </source>
</evidence>
<evidence type="ECO:0000259" key="14">
    <source>
        <dbReference type="PROSITE" id="PS51352"/>
    </source>
</evidence>
<dbReference type="PANTHER" id="PTHR42801">
    <property type="entry name" value="THIOREDOXIN-DEPENDENT PEROXIDE REDUCTASE"/>
    <property type="match status" value="1"/>
</dbReference>
<dbReference type="InterPro" id="IPR000866">
    <property type="entry name" value="AhpC/TSA"/>
</dbReference>
<dbReference type="PROSITE" id="PS51352">
    <property type="entry name" value="THIOREDOXIN_2"/>
    <property type="match status" value="1"/>
</dbReference>
<name>A0A918USS5_9BACT</name>
<dbReference type="GO" id="GO:0005737">
    <property type="term" value="C:cytoplasm"/>
    <property type="evidence" value="ECO:0007669"/>
    <property type="project" value="TreeGrafter"/>
</dbReference>
<dbReference type="Proteomes" id="UP000619457">
    <property type="component" value="Unassembled WGS sequence"/>
</dbReference>
<dbReference type="GO" id="GO:0034599">
    <property type="term" value="P:cellular response to oxidative stress"/>
    <property type="evidence" value="ECO:0007669"/>
    <property type="project" value="TreeGrafter"/>
</dbReference>
<dbReference type="GO" id="GO:0045454">
    <property type="term" value="P:cell redox homeostasis"/>
    <property type="evidence" value="ECO:0007669"/>
    <property type="project" value="TreeGrafter"/>
</dbReference>
<comment type="function">
    <text evidence="1">Thiol-specific peroxidase that catalyzes the reduction of hydrogen peroxide and organic hydroperoxides to water and alcohols, respectively. Plays a role in cell protection against oxidative stress by detoxifying peroxides and as sensor of hydrogen peroxide-mediated signaling events.</text>
</comment>
<feature type="active site" description="Cysteine sulfenic acid (-SOH) intermediate; for peroxidase activity" evidence="13">
    <location>
        <position position="45"/>
    </location>
</feature>
<reference evidence="15" key="2">
    <citation type="submission" date="2020-09" db="EMBL/GenBank/DDBJ databases">
        <authorList>
            <person name="Sun Q."/>
            <person name="Kim S."/>
        </authorList>
    </citation>
    <scope>NUCLEOTIDE SEQUENCE</scope>
    <source>
        <strain evidence="15">KCTC 12368</strain>
    </source>
</reference>
<accession>A0A918USS5</accession>
<feature type="domain" description="Thioredoxin" evidence="14">
    <location>
        <begin position="3"/>
        <end position="149"/>
    </location>
</feature>
<dbReference type="FunFam" id="3.40.30.10:FF:000007">
    <property type="entry name" value="Thioredoxin-dependent thiol peroxidase"/>
    <property type="match status" value="1"/>
</dbReference>
<dbReference type="InterPro" id="IPR036249">
    <property type="entry name" value="Thioredoxin-like_sf"/>
</dbReference>
<sequence length="149" mass="16989">MALEVGSKAPDFEAKDQDGKLIKLSEFKGKKVVLYFYPKDNTPGCTAQACDLRDNYEALLNAGYVVLGISTDSEKSHQKFIEKHELPFPLIADEDKVVHEKYNTWREKNNYGRTYMGTVRTTFVIDEEGNIADIIEKVKTKEHSNQILN</sequence>
<keyword evidence="4" id="KW-0575">Peroxidase</keyword>
<dbReference type="CDD" id="cd03017">
    <property type="entry name" value="PRX_BCP"/>
    <property type="match status" value="1"/>
</dbReference>
<comment type="subunit">
    <text evidence="2">Monomer.</text>
</comment>
<proteinExistence type="inferred from homology"/>
<reference evidence="15" key="1">
    <citation type="journal article" date="2014" name="Int. J. Syst. Evol. Microbiol.">
        <title>Complete genome sequence of Corynebacterium casei LMG S-19264T (=DSM 44701T), isolated from a smear-ripened cheese.</title>
        <authorList>
            <consortium name="US DOE Joint Genome Institute (JGI-PGF)"/>
            <person name="Walter F."/>
            <person name="Albersmeier A."/>
            <person name="Kalinowski J."/>
            <person name="Ruckert C."/>
        </authorList>
    </citation>
    <scope>NUCLEOTIDE SEQUENCE</scope>
    <source>
        <strain evidence="15">KCTC 12368</strain>
    </source>
</reference>
<keyword evidence="7" id="KW-1015">Disulfide bond</keyword>
<dbReference type="AlphaFoldDB" id="A0A918USS5"/>
<evidence type="ECO:0000256" key="2">
    <source>
        <dbReference type="ARBA" id="ARBA00011245"/>
    </source>
</evidence>
<keyword evidence="6" id="KW-0560">Oxidoreductase</keyword>
<evidence type="ECO:0000256" key="8">
    <source>
        <dbReference type="ARBA" id="ARBA00023284"/>
    </source>
</evidence>
<evidence type="ECO:0000256" key="5">
    <source>
        <dbReference type="ARBA" id="ARBA00022862"/>
    </source>
</evidence>
<keyword evidence="16" id="KW-1185">Reference proteome</keyword>
<keyword evidence="8" id="KW-0676">Redox-active center</keyword>
<evidence type="ECO:0000256" key="7">
    <source>
        <dbReference type="ARBA" id="ARBA00023157"/>
    </source>
</evidence>
<comment type="similarity">
    <text evidence="10">Belongs to the peroxiredoxin family. BCP/PrxQ subfamily.</text>
</comment>
<dbReference type="PIRSF" id="PIRSF000239">
    <property type="entry name" value="AHPC"/>
    <property type="match status" value="1"/>
</dbReference>
<dbReference type="InterPro" id="IPR013766">
    <property type="entry name" value="Thioredoxin_domain"/>
</dbReference>
<dbReference type="PANTHER" id="PTHR42801:SF4">
    <property type="entry name" value="AHPC_TSA FAMILY PROTEIN"/>
    <property type="match status" value="1"/>
</dbReference>
<evidence type="ECO:0000313" key="16">
    <source>
        <dbReference type="Proteomes" id="UP000619457"/>
    </source>
</evidence>
<evidence type="ECO:0000256" key="12">
    <source>
        <dbReference type="ARBA" id="ARBA00049091"/>
    </source>
</evidence>
<dbReference type="Pfam" id="PF00578">
    <property type="entry name" value="AhpC-TSA"/>
    <property type="match status" value="1"/>
</dbReference>
<gene>
    <name evidence="15" type="ORF">GCM10007049_26160</name>
</gene>
<dbReference type="InterPro" id="IPR050924">
    <property type="entry name" value="Peroxiredoxin_BCP/PrxQ"/>
</dbReference>
<dbReference type="GO" id="GO:0008379">
    <property type="term" value="F:thioredoxin peroxidase activity"/>
    <property type="evidence" value="ECO:0007669"/>
    <property type="project" value="TreeGrafter"/>
</dbReference>
<evidence type="ECO:0000313" key="15">
    <source>
        <dbReference type="EMBL" id="GGZ31677.1"/>
    </source>
</evidence>
<dbReference type="EMBL" id="BMWX01000004">
    <property type="protein sequence ID" value="GGZ31677.1"/>
    <property type="molecule type" value="Genomic_DNA"/>
</dbReference>
<dbReference type="Gene3D" id="3.40.30.10">
    <property type="entry name" value="Glutaredoxin"/>
    <property type="match status" value="1"/>
</dbReference>
<evidence type="ECO:0000256" key="10">
    <source>
        <dbReference type="ARBA" id="ARBA00038489"/>
    </source>
</evidence>
<dbReference type="SUPFAM" id="SSF52833">
    <property type="entry name" value="Thioredoxin-like"/>
    <property type="match status" value="1"/>
</dbReference>
<keyword evidence="5" id="KW-0049">Antioxidant</keyword>